<name>A0A857D2W4_MICAE</name>
<reference evidence="2 3" key="1">
    <citation type="submission" date="2019-12" db="EMBL/GenBank/DDBJ databases">
        <title>Complete genome sequence of Microcystis aeruginosa strain FD4.</title>
        <authorList>
            <person name="Urakawa H."/>
        </authorList>
    </citation>
    <scope>NUCLEOTIDE SEQUENCE [LARGE SCALE GENOMIC DNA]</scope>
    <source>
        <strain evidence="2 3">FD4</strain>
    </source>
</reference>
<feature type="compositionally biased region" description="Pro residues" evidence="1">
    <location>
        <begin position="57"/>
        <end position="74"/>
    </location>
</feature>
<dbReference type="Proteomes" id="UP000438345">
    <property type="component" value="Chromosome"/>
</dbReference>
<organism evidence="2 3">
    <name type="scientific">Microcystis aeruginosa FD4</name>
    <dbReference type="NCBI Taxonomy" id="2686288"/>
    <lineage>
        <taxon>Bacteria</taxon>
        <taxon>Bacillati</taxon>
        <taxon>Cyanobacteriota</taxon>
        <taxon>Cyanophyceae</taxon>
        <taxon>Oscillatoriophycideae</taxon>
        <taxon>Chroococcales</taxon>
        <taxon>Microcystaceae</taxon>
        <taxon>Microcystis</taxon>
    </lineage>
</organism>
<dbReference type="AlphaFoldDB" id="A0A857D2W4"/>
<sequence>MRNVNLNILKFLESINNFCLSLSKIGLEVRSQEIGDGRQEIGDYFYLFSPHPTSPLPHFPTSPLPHFPTSPLPHTPSLERSLGQD</sequence>
<dbReference type="EMBL" id="CP046973">
    <property type="protein sequence ID" value="QGZ89906.1"/>
    <property type="molecule type" value="Genomic_DNA"/>
</dbReference>
<evidence type="ECO:0000313" key="3">
    <source>
        <dbReference type="Proteomes" id="UP000438345"/>
    </source>
</evidence>
<evidence type="ECO:0000256" key="1">
    <source>
        <dbReference type="SAM" id="MobiDB-lite"/>
    </source>
</evidence>
<gene>
    <name evidence="2" type="ORF">GQR42_10375</name>
</gene>
<feature type="region of interest" description="Disordered" evidence="1">
    <location>
        <begin position="57"/>
        <end position="85"/>
    </location>
</feature>
<evidence type="ECO:0000313" key="2">
    <source>
        <dbReference type="EMBL" id="QGZ89906.1"/>
    </source>
</evidence>
<proteinExistence type="predicted"/>
<protein>
    <submittedName>
        <fullName evidence="2">Uncharacterized protein</fullName>
    </submittedName>
</protein>
<accession>A0A857D2W4</accession>